<dbReference type="PROSITE" id="PS50088">
    <property type="entry name" value="ANK_REPEAT"/>
    <property type="match status" value="1"/>
</dbReference>
<name>A0AA39DLD7_VITRO</name>
<dbReference type="GO" id="GO:0034702">
    <property type="term" value="C:monoatomic ion channel complex"/>
    <property type="evidence" value="ECO:0007669"/>
    <property type="project" value="UniProtKB-KW"/>
</dbReference>
<evidence type="ECO:0000256" key="6">
    <source>
        <dbReference type="PROSITE-ProRule" id="PRU00023"/>
    </source>
</evidence>
<reference evidence="7 9" key="1">
    <citation type="journal article" date="2023" name="BMC Biotechnol.">
        <title>Vitis rotundifolia cv Carlos genome sequencing.</title>
        <authorList>
            <person name="Huff M."/>
            <person name="Hulse-Kemp A."/>
            <person name="Scheffler B."/>
            <person name="Youngblood R."/>
            <person name="Simpson S."/>
            <person name="Babiker E."/>
            <person name="Staton M."/>
        </authorList>
    </citation>
    <scope>NUCLEOTIDE SEQUENCE [LARGE SCALE GENOMIC DNA]</scope>
    <source>
        <tissue evidence="7">Leaf</tissue>
    </source>
</reference>
<dbReference type="GO" id="GO:0005249">
    <property type="term" value="F:voltage-gated potassium channel activity"/>
    <property type="evidence" value="ECO:0007669"/>
    <property type="project" value="InterPro"/>
</dbReference>
<keyword evidence="2" id="KW-0631">Potassium channel</keyword>
<dbReference type="Pfam" id="PF12796">
    <property type="entry name" value="Ank_2"/>
    <property type="match status" value="1"/>
</dbReference>
<keyword evidence="5" id="KW-0407">Ion channel</keyword>
<dbReference type="InterPro" id="IPR036770">
    <property type="entry name" value="Ankyrin_rpt-contain_sf"/>
</dbReference>
<evidence type="ECO:0000313" key="9">
    <source>
        <dbReference type="Proteomes" id="UP001168098"/>
    </source>
</evidence>
<dbReference type="InterPro" id="IPR002110">
    <property type="entry name" value="Ankyrin_rpt"/>
</dbReference>
<protein>
    <submittedName>
        <fullName evidence="7">Uncharacterized protein</fullName>
    </submittedName>
</protein>
<evidence type="ECO:0000256" key="4">
    <source>
        <dbReference type="ARBA" id="ARBA00022958"/>
    </source>
</evidence>
<dbReference type="SUPFAM" id="SSF48403">
    <property type="entry name" value="Ankyrin repeat"/>
    <property type="match status" value="1"/>
</dbReference>
<dbReference type="SMART" id="SM00248">
    <property type="entry name" value="ANK"/>
    <property type="match status" value="1"/>
</dbReference>
<keyword evidence="3" id="KW-0851">Voltage-gated channel</keyword>
<evidence type="ECO:0000256" key="5">
    <source>
        <dbReference type="ARBA" id="ARBA00023303"/>
    </source>
</evidence>
<evidence type="ECO:0000256" key="2">
    <source>
        <dbReference type="ARBA" id="ARBA00022826"/>
    </source>
</evidence>
<dbReference type="EMBL" id="JARBHA010000011">
    <property type="protein sequence ID" value="KAJ9689063.1"/>
    <property type="molecule type" value="Genomic_DNA"/>
</dbReference>
<dbReference type="PROSITE" id="PS50297">
    <property type="entry name" value="ANK_REP_REGION"/>
    <property type="match status" value="1"/>
</dbReference>
<dbReference type="EMBL" id="JARBHA010000011">
    <property type="protein sequence ID" value="KAJ9689068.1"/>
    <property type="molecule type" value="Genomic_DNA"/>
</dbReference>
<evidence type="ECO:0000256" key="1">
    <source>
        <dbReference type="ARBA" id="ARBA00022538"/>
    </source>
</evidence>
<proteinExistence type="predicted"/>
<gene>
    <name evidence="7" type="ORF">PVL29_014622</name>
    <name evidence="8" type="ORF">PVL29_014624</name>
</gene>
<dbReference type="Proteomes" id="UP001168098">
    <property type="component" value="Unassembled WGS sequence"/>
</dbReference>
<keyword evidence="6" id="KW-0040">ANK repeat</keyword>
<accession>A0AA39DLD7</accession>
<feature type="repeat" description="ANK" evidence="6">
    <location>
        <begin position="51"/>
        <end position="83"/>
    </location>
</feature>
<evidence type="ECO:0000256" key="3">
    <source>
        <dbReference type="ARBA" id="ARBA00022882"/>
    </source>
</evidence>
<comment type="caution">
    <text evidence="7">The sequence shown here is derived from an EMBL/GenBank/DDBJ whole genome shotgun (WGS) entry which is preliminary data.</text>
</comment>
<evidence type="ECO:0000313" key="8">
    <source>
        <dbReference type="EMBL" id="KAJ9689068.1"/>
    </source>
</evidence>
<sequence>MDGVSVETGNMLVCGRMDLPLSLCFATLRGDDLLLHQLLKWGLDPNESDSNGRTALHIAASKGSESCVLLLLDYGAAPNSKGGGDLFGENFIARHSTIVEKCCPLLY</sequence>
<dbReference type="AlphaFoldDB" id="A0AA39DLD7"/>
<keyword evidence="9" id="KW-1185">Reference proteome</keyword>
<keyword evidence="3" id="KW-0406">Ion transport</keyword>
<evidence type="ECO:0000313" key="7">
    <source>
        <dbReference type="EMBL" id="KAJ9689063.1"/>
    </source>
</evidence>
<keyword evidence="4" id="KW-0630">Potassium</keyword>
<dbReference type="PANTHER" id="PTHR45743">
    <property type="entry name" value="POTASSIUM CHANNEL AKT1"/>
    <property type="match status" value="1"/>
</dbReference>
<keyword evidence="1" id="KW-0633">Potassium transport</keyword>
<dbReference type="Gene3D" id="1.25.40.20">
    <property type="entry name" value="Ankyrin repeat-containing domain"/>
    <property type="match status" value="1"/>
</dbReference>
<organism evidence="7 9">
    <name type="scientific">Vitis rotundifolia</name>
    <name type="common">Muscadine grape</name>
    <dbReference type="NCBI Taxonomy" id="103349"/>
    <lineage>
        <taxon>Eukaryota</taxon>
        <taxon>Viridiplantae</taxon>
        <taxon>Streptophyta</taxon>
        <taxon>Embryophyta</taxon>
        <taxon>Tracheophyta</taxon>
        <taxon>Spermatophyta</taxon>
        <taxon>Magnoliopsida</taxon>
        <taxon>eudicotyledons</taxon>
        <taxon>Gunneridae</taxon>
        <taxon>Pentapetalae</taxon>
        <taxon>rosids</taxon>
        <taxon>Vitales</taxon>
        <taxon>Vitaceae</taxon>
        <taxon>Viteae</taxon>
        <taxon>Vitis</taxon>
    </lineage>
</organism>
<dbReference type="InterPro" id="IPR045319">
    <property type="entry name" value="KAT/AKT"/>
</dbReference>
<dbReference type="PANTHER" id="PTHR45743:SF2">
    <property type="entry name" value="POTASSIUM CHANNEL AKT1"/>
    <property type="match status" value="1"/>
</dbReference>
<keyword evidence="3" id="KW-0813">Transport</keyword>